<protein>
    <recommendedName>
        <fullName evidence="1">PilZ domain-containing protein</fullName>
    </recommendedName>
</protein>
<dbReference type="SUPFAM" id="SSF141371">
    <property type="entry name" value="PilZ domain-like"/>
    <property type="match status" value="1"/>
</dbReference>
<dbReference type="AlphaFoldDB" id="A0A7W9BB85"/>
<evidence type="ECO:0000313" key="2">
    <source>
        <dbReference type="EMBL" id="MBB5714039.1"/>
    </source>
</evidence>
<dbReference type="InterPro" id="IPR009875">
    <property type="entry name" value="PilZ_domain"/>
</dbReference>
<sequence>MGDLSAMRLDEEHPQRRTARLKLFEPAEMRHGTQVQRVHLLDLSVAGALLHTTEPPEAGSTVMLVCPKFTRMAKVAWIKERRIGLSFIRTLGKAELAETISPPAAR</sequence>
<organism evidence="2 3">
    <name type="scientific">Sphingomonas aerophila</name>
    <dbReference type="NCBI Taxonomy" id="1344948"/>
    <lineage>
        <taxon>Bacteria</taxon>
        <taxon>Pseudomonadati</taxon>
        <taxon>Pseudomonadota</taxon>
        <taxon>Alphaproteobacteria</taxon>
        <taxon>Sphingomonadales</taxon>
        <taxon>Sphingomonadaceae</taxon>
        <taxon>Sphingomonas</taxon>
    </lineage>
</organism>
<gene>
    <name evidence="2" type="ORF">FHS94_000862</name>
</gene>
<reference evidence="2 3" key="1">
    <citation type="submission" date="2020-08" db="EMBL/GenBank/DDBJ databases">
        <title>Genomic Encyclopedia of Type Strains, Phase IV (KMG-IV): sequencing the most valuable type-strain genomes for metagenomic binning, comparative biology and taxonomic classification.</title>
        <authorList>
            <person name="Goeker M."/>
        </authorList>
    </citation>
    <scope>NUCLEOTIDE SEQUENCE [LARGE SCALE GENOMIC DNA]</scope>
    <source>
        <strain evidence="2 3">DSM 100044</strain>
    </source>
</reference>
<evidence type="ECO:0000259" key="1">
    <source>
        <dbReference type="Pfam" id="PF07238"/>
    </source>
</evidence>
<comment type="caution">
    <text evidence="2">The sequence shown here is derived from an EMBL/GenBank/DDBJ whole genome shotgun (WGS) entry which is preliminary data.</text>
</comment>
<dbReference type="GO" id="GO:0035438">
    <property type="term" value="F:cyclic-di-GMP binding"/>
    <property type="evidence" value="ECO:0007669"/>
    <property type="project" value="InterPro"/>
</dbReference>
<proteinExistence type="predicted"/>
<name>A0A7W9BB85_9SPHN</name>
<accession>A0A7W9BB85</accession>
<keyword evidence="3" id="KW-1185">Reference proteome</keyword>
<dbReference type="Proteomes" id="UP000546200">
    <property type="component" value="Unassembled WGS sequence"/>
</dbReference>
<dbReference type="Pfam" id="PF07238">
    <property type="entry name" value="PilZ"/>
    <property type="match status" value="1"/>
</dbReference>
<evidence type="ECO:0000313" key="3">
    <source>
        <dbReference type="Proteomes" id="UP000546200"/>
    </source>
</evidence>
<feature type="domain" description="PilZ" evidence="1">
    <location>
        <begin position="15"/>
        <end position="91"/>
    </location>
</feature>
<dbReference type="EMBL" id="JACIJK010000002">
    <property type="protein sequence ID" value="MBB5714039.1"/>
    <property type="molecule type" value="Genomic_DNA"/>
</dbReference>
<dbReference type="Gene3D" id="2.40.10.220">
    <property type="entry name" value="predicted glycosyltransferase like domains"/>
    <property type="match status" value="1"/>
</dbReference>